<dbReference type="GeneID" id="33329195"/>
<dbReference type="OrthoDB" id="102450at2157"/>
<feature type="transmembrane region" description="Helical" evidence="1">
    <location>
        <begin position="129"/>
        <end position="148"/>
    </location>
</feature>
<dbReference type="RefSeq" id="WP_088867482.1">
    <property type="nucleotide sequence ID" value="NZ_CP015106.1"/>
</dbReference>
<feature type="transmembrane region" description="Helical" evidence="1">
    <location>
        <begin position="38"/>
        <end position="56"/>
    </location>
</feature>
<protein>
    <submittedName>
        <fullName evidence="2">Uncharacterized protein</fullName>
    </submittedName>
</protein>
<keyword evidence="1" id="KW-0812">Transmembrane</keyword>
<dbReference type="AlphaFoldDB" id="A0A2Z2N7E5"/>
<evidence type="ECO:0000313" key="2">
    <source>
        <dbReference type="EMBL" id="ASJ15452.1"/>
    </source>
</evidence>
<organism evidence="2 3">
    <name type="scientific">Thermococcus radiotolerans</name>
    <dbReference type="NCBI Taxonomy" id="187880"/>
    <lineage>
        <taxon>Archaea</taxon>
        <taxon>Methanobacteriati</taxon>
        <taxon>Methanobacteriota</taxon>
        <taxon>Thermococci</taxon>
        <taxon>Thermococcales</taxon>
        <taxon>Thermococcaceae</taxon>
        <taxon>Thermococcus</taxon>
    </lineage>
</organism>
<feature type="transmembrane region" description="Helical" evidence="1">
    <location>
        <begin position="179"/>
        <end position="197"/>
    </location>
</feature>
<accession>A0A2Z2N7E5</accession>
<keyword evidence="3" id="KW-1185">Reference proteome</keyword>
<proteinExistence type="predicted"/>
<name>A0A2Z2N7E5_9EURY</name>
<dbReference type="Proteomes" id="UP000250085">
    <property type="component" value="Chromosome"/>
</dbReference>
<dbReference type="EMBL" id="CP015106">
    <property type="protein sequence ID" value="ASJ15452.1"/>
    <property type="molecule type" value="Genomic_DNA"/>
</dbReference>
<feature type="transmembrane region" description="Helical" evidence="1">
    <location>
        <begin position="155"/>
        <end position="173"/>
    </location>
</feature>
<evidence type="ECO:0000256" key="1">
    <source>
        <dbReference type="SAM" id="Phobius"/>
    </source>
</evidence>
<dbReference type="KEGG" id="trl:A3L10_10060"/>
<evidence type="ECO:0000313" key="3">
    <source>
        <dbReference type="Proteomes" id="UP000250085"/>
    </source>
</evidence>
<feature type="transmembrane region" description="Helical" evidence="1">
    <location>
        <begin position="101"/>
        <end position="123"/>
    </location>
</feature>
<gene>
    <name evidence="2" type="ORF">A3L10_10060</name>
</gene>
<sequence>MRLIKAAPFPVRGLPLFLFSVGLIGISVAWYVSRLTGFFVEPIFIGLWIFSNGMGAKVGDGKLILLYGFWLIRQEIELSSIEEISLLSRLDRGSITRHFKAYSLTWLAVVLWALTDLVILNAGNNGLRLYMDVFVISTFTVFFLAQTLPKSEKTFLRLAAFVCAAFLVVFPLFKWGPKTLIPGAFFVLLIVFIVKTFQRGDLILIVADGKSYLLSSDRGEEVLKLIREAMENA</sequence>
<keyword evidence="1" id="KW-1133">Transmembrane helix</keyword>
<reference evidence="2 3" key="1">
    <citation type="submission" date="2016-04" db="EMBL/GenBank/DDBJ databases">
        <title>Complete genome sequence of Thermococcus radiotolerans type strain EJ2.</title>
        <authorList>
            <person name="Oger P.M."/>
        </authorList>
    </citation>
    <scope>NUCLEOTIDE SEQUENCE [LARGE SCALE GENOMIC DNA]</scope>
    <source>
        <strain evidence="2 3">EJ2</strain>
    </source>
</reference>
<keyword evidence="1" id="KW-0472">Membrane</keyword>
<feature type="transmembrane region" description="Helical" evidence="1">
    <location>
        <begin position="12"/>
        <end position="32"/>
    </location>
</feature>